<dbReference type="PANTHER" id="PTHR36694">
    <property type="entry name" value="PASIFLORA 1, ISOFORM A-RELATED"/>
    <property type="match status" value="1"/>
</dbReference>
<evidence type="ECO:0000313" key="1">
    <source>
        <dbReference type="EMBL" id="OWR45927.1"/>
    </source>
</evidence>
<organism evidence="1 2">
    <name type="scientific">Danaus plexippus plexippus</name>
    <dbReference type="NCBI Taxonomy" id="278856"/>
    <lineage>
        <taxon>Eukaryota</taxon>
        <taxon>Metazoa</taxon>
        <taxon>Ecdysozoa</taxon>
        <taxon>Arthropoda</taxon>
        <taxon>Hexapoda</taxon>
        <taxon>Insecta</taxon>
        <taxon>Pterygota</taxon>
        <taxon>Neoptera</taxon>
        <taxon>Endopterygota</taxon>
        <taxon>Lepidoptera</taxon>
        <taxon>Glossata</taxon>
        <taxon>Ditrysia</taxon>
        <taxon>Papilionoidea</taxon>
        <taxon>Nymphalidae</taxon>
        <taxon>Danainae</taxon>
        <taxon>Danaini</taxon>
        <taxon>Danaina</taxon>
        <taxon>Danaus</taxon>
        <taxon>Danaus</taxon>
    </lineage>
</organism>
<proteinExistence type="predicted"/>
<dbReference type="AlphaFoldDB" id="A0A212EWV1"/>
<dbReference type="KEGG" id="dpl:KGM_203495"/>
<gene>
    <name evidence="1" type="ORF">KGM_203495</name>
</gene>
<name>A0A212EWV1_DANPL</name>
<evidence type="ECO:0000313" key="2">
    <source>
        <dbReference type="Proteomes" id="UP000007151"/>
    </source>
</evidence>
<dbReference type="EMBL" id="AGBW02011923">
    <property type="protein sequence ID" value="OWR45927.1"/>
    <property type="molecule type" value="Genomic_DNA"/>
</dbReference>
<protein>
    <submittedName>
        <fullName evidence="1">Uncharacterized protein</fullName>
    </submittedName>
</protein>
<comment type="caution">
    <text evidence="1">The sequence shown here is derived from an EMBL/GenBank/DDBJ whole genome shotgun (WGS) entry which is preliminary data.</text>
</comment>
<dbReference type="Proteomes" id="UP000007151">
    <property type="component" value="Unassembled WGS sequence"/>
</dbReference>
<keyword evidence="2" id="KW-1185">Reference proteome</keyword>
<dbReference type="OrthoDB" id="7461084at2759"/>
<dbReference type="PANTHER" id="PTHR36694:SF11">
    <property type="entry name" value="LP21121P-RELATED"/>
    <property type="match status" value="1"/>
</dbReference>
<sequence>MIHITSCCWCLGLEAGSKIIGYLHLLVSLGLMVLYSVTAREAGQMMGTVEDAVDGLYSKVYYIAVSLAVFTVLHVTLAVILICSVHKRQVTGVRVWVWSMLFLLLLSLSYVLYSMTLGFTSSGSHIFLTFVEGTIFFCVLMYCILCVHSYSLLLRSFEDPVSCGTADYH</sequence>
<accession>A0A212EWV1</accession>
<reference evidence="1 2" key="1">
    <citation type="journal article" date="2011" name="Cell">
        <title>The monarch butterfly genome yields insights into long-distance migration.</title>
        <authorList>
            <person name="Zhan S."/>
            <person name="Merlin C."/>
            <person name="Boore J.L."/>
            <person name="Reppert S.M."/>
        </authorList>
    </citation>
    <scope>NUCLEOTIDE SEQUENCE [LARGE SCALE GENOMIC DNA]</scope>
    <source>
        <strain evidence="1">F-2</strain>
    </source>
</reference>